<evidence type="ECO:0000313" key="1">
    <source>
        <dbReference type="EMBL" id="GBU04374.1"/>
    </source>
</evidence>
<reference evidence="1 4" key="1">
    <citation type="journal article" date="2018" name="Int. J. Syst. Evol. Microbiol.">
        <title>Draft Genome Sequence of Faecalimonas umbilicata JCM 30896T, an Acetate-Producing Bacterium Isolated from Human Feces.</title>
        <authorList>
            <person name="Sakamoto M."/>
            <person name="Ikeyama N."/>
            <person name="Yuki M."/>
            <person name="Ohkuma M."/>
        </authorList>
    </citation>
    <scope>NUCLEOTIDE SEQUENCE [LARGE SCALE GENOMIC DNA]</scope>
    <source>
        <strain evidence="1 4">EGH7</strain>
    </source>
</reference>
<comment type="caution">
    <text evidence="2">The sequence shown here is derived from an EMBL/GenBank/DDBJ whole genome shotgun (WGS) entry which is preliminary data.</text>
</comment>
<dbReference type="RefSeq" id="WP_116441291.1">
    <property type="nucleotide sequence ID" value="NZ_BHEO01000002.1"/>
</dbReference>
<protein>
    <submittedName>
        <fullName evidence="2">Uncharacterized protein</fullName>
    </submittedName>
</protein>
<dbReference type="Proteomes" id="UP000702954">
    <property type="component" value="Unassembled WGS sequence"/>
</dbReference>
<dbReference type="EMBL" id="SLZV01000018">
    <property type="protein sequence ID" value="TCS66710.1"/>
    <property type="molecule type" value="Genomic_DNA"/>
</dbReference>
<accession>A0A4V2UPQ9</accession>
<reference evidence="2 3" key="2">
    <citation type="submission" date="2019-03" db="EMBL/GenBank/DDBJ databases">
        <title>Genomic Encyclopedia of Type Strains, Phase IV (KMG-IV): sequencing the most valuable type-strain genomes for metagenomic binning, comparative biology and taxonomic classification.</title>
        <authorList>
            <person name="Goeker M."/>
        </authorList>
    </citation>
    <scope>NUCLEOTIDE SEQUENCE [LARGE SCALE GENOMIC DNA]</scope>
    <source>
        <strain evidence="2 3">DSM 103426</strain>
    </source>
</reference>
<sequence length="78" mass="9118">MMKQVEKKTWNKSVFFTYFAPKARLEELLVLEEGGEDRSEKSIEDSMPDGVVKVAHFSYNDSEKERLQTEAWETLCKV</sequence>
<evidence type="ECO:0000313" key="3">
    <source>
        <dbReference type="Proteomes" id="UP000294613"/>
    </source>
</evidence>
<evidence type="ECO:0000313" key="2">
    <source>
        <dbReference type="EMBL" id="TCS66710.1"/>
    </source>
</evidence>
<dbReference type="EMBL" id="BHEO01000002">
    <property type="protein sequence ID" value="GBU04374.1"/>
    <property type="molecule type" value="Genomic_DNA"/>
</dbReference>
<proteinExistence type="predicted"/>
<evidence type="ECO:0000313" key="4">
    <source>
        <dbReference type="Proteomes" id="UP000702954"/>
    </source>
</evidence>
<name>A0A4V2UPQ9_9FIRM</name>
<dbReference type="Proteomes" id="UP000294613">
    <property type="component" value="Unassembled WGS sequence"/>
</dbReference>
<keyword evidence="4" id="KW-1185">Reference proteome</keyword>
<dbReference type="AlphaFoldDB" id="A0A4V2UPQ9"/>
<organism evidence="2 3">
    <name type="scientific">Faecalimonas umbilicata</name>
    <dbReference type="NCBI Taxonomy" id="1912855"/>
    <lineage>
        <taxon>Bacteria</taxon>
        <taxon>Bacillati</taxon>
        <taxon>Bacillota</taxon>
        <taxon>Clostridia</taxon>
        <taxon>Lachnospirales</taxon>
        <taxon>Lachnospiraceae</taxon>
        <taxon>Faecalimonas</taxon>
    </lineage>
</organism>
<gene>
    <name evidence="2" type="ORF">EDD74_11844</name>
    <name evidence="1" type="ORF">FAEUMB_09150</name>
</gene>